<protein>
    <submittedName>
        <fullName evidence="2">3-methyladenine DNA glycosylase</fullName>
    </submittedName>
</protein>
<dbReference type="InterPro" id="IPR011257">
    <property type="entry name" value="DNA_glycosylase"/>
</dbReference>
<dbReference type="InterPro" id="IPR052891">
    <property type="entry name" value="DNA-3mA_glycosylase"/>
</dbReference>
<name>A0A1Y1RR23_9MICC</name>
<dbReference type="OrthoDB" id="9807664at2"/>
<dbReference type="GO" id="GO:0008725">
    <property type="term" value="F:DNA-3-methyladenine glycosylase activity"/>
    <property type="evidence" value="ECO:0007669"/>
    <property type="project" value="InterPro"/>
</dbReference>
<feature type="binding site" evidence="1">
    <location>
        <position position="207"/>
    </location>
    <ligand>
        <name>Zn(2+)</name>
        <dbReference type="ChEBI" id="CHEBI:29105"/>
    </ligand>
</feature>
<dbReference type="Proteomes" id="UP000192359">
    <property type="component" value="Unassembled WGS sequence"/>
</dbReference>
<dbReference type="InterPro" id="IPR005019">
    <property type="entry name" value="Adenine_glyco"/>
</dbReference>
<dbReference type="Gene3D" id="1.10.340.30">
    <property type="entry name" value="Hypothetical protein, domain 2"/>
    <property type="match status" value="1"/>
</dbReference>
<comment type="caution">
    <text evidence="2">The sequence shown here is derived from an EMBL/GenBank/DDBJ whole genome shotgun (WGS) entry which is preliminary data.</text>
</comment>
<dbReference type="Pfam" id="PF03352">
    <property type="entry name" value="Adenine_glyco"/>
    <property type="match status" value="2"/>
</dbReference>
<evidence type="ECO:0000313" key="3">
    <source>
        <dbReference type="Proteomes" id="UP000192359"/>
    </source>
</evidence>
<keyword evidence="3" id="KW-1185">Reference proteome</keyword>
<accession>A0A1Y1RR23</accession>
<gene>
    <name evidence="2" type="ORF">A7979_02845</name>
</gene>
<evidence type="ECO:0000256" key="1">
    <source>
        <dbReference type="PIRSR" id="PIRSR605019-1"/>
    </source>
</evidence>
<proteinExistence type="predicted"/>
<keyword evidence="1" id="KW-0479">Metal-binding</keyword>
<dbReference type="EMBL" id="LXWF01000022">
    <property type="protein sequence ID" value="ORC18946.1"/>
    <property type="molecule type" value="Genomic_DNA"/>
</dbReference>
<dbReference type="AlphaFoldDB" id="A0A1Y1RR23"/>
<organism evidence="2 3">
    <name type="scientific">Rothia nasimurium</name>
    <dbReference type="NCBI Taxonomy" id="85336"/>
    <lineage>
        <taxon>Bacteria</taxon>
        <taxon>Bacillati</taxon>
        <taxon>Actinomycetota</taxon>
        <taxon>Actinomycetes</taxon>
        <taxon>Micrococcales</taxon>
        <taxon>Micrococcaceae</taxon>
        <taxon>Rothia</taxon>
    </lineage>
</organism>
<evidence type="ECO:0000313" key="2">
    <source>
        <dbReference type="EMBL" id="ORC18946.1"/>
    </source>
</evidence>
<dbReference type="GO" id="GO:0006284">
    <property type="term" value="P:base-excision repair"/>
    <property type="evidence" value="ECO:0007669"/>
    <property type="project" value="InterPro"/>
</dbReference>
<dbReference type="PANTHER" id="PTHR30037">
    <property type="entry name" value="DNA-3-METHYLADENINE GLYCOSYLASE 1"/>
    <property type="match status" value="1"/>
</dbReference>
<dbReference type="GO" id="GO:0046872">
    <property type="term" value="F:metal ion binding"/>
    <property type="evidence" value="ECO:0007669"/>
    <property type="project" value="UniProtKB-KW"/>
</dbReference>
<dbReference type="RefSeq" id="WP_083091810.1">
    <property type="nucleotide sequence ID" value="NZ_LXWF01000022.1"/>
</dbReference>
<dbReference type="PANTHER" id="PTHR30037:SF4">
    <property type="entry name" value="DNA-3-METHYLADENINE GLYCOSYLASE I"/>
    <property type="match status" value="1"/>
</dbReference>
<reference evidence="2 3" key="1">
    <citation type="submission" date="2016-05" db="EMBL/GenBank/DDBJ databases">
        <title>Draft genome sequence of a porcine commensal Rothia nasimurium.</title>
        <authorList>
            <person name="Gaiser R.A."/>
            <person name="Van Baarlen P."/>
            <person name="Wells J.M."/>
        </authorList>
    </citation>
    <scope>NUCLEOTIDE SEQUENCE [LARGE SCALE GENOMIC DNA]</scope>
    <source>
        <strain evidence="2 3">PT-32</strain>
    </source>
</reference>
<sequence>MTDTRVGTDGLLRPVWAADDGDMQTYYDTEWGVPVTDEQGVFERLCLEGFQAGLSWRTILTKREAFRELFEGFEVEKVAAFTEDDVERLAMDARIIRHRGKVRAAIGNAQATLALRSAGQVETPGETTIGLEARTLAAGQQVEAGLPALIWSFQPERTPTPAVLSDIPTQDSNSLLLSKTLKKLGFKFIGPTSAYAMMEAIGVLDTHLVTSHRRGISGLWNKDGTRRG</sequence>
<dbReference type="SUPFAM" id="SSF48150">
    <property type="entry name" value="DNA-glycosylase"/>
    <property type="match status" value="2"/>
</dbReference>
<keyword evidence="1" id="KW-0862">Zinc</keyword>